<feature type="active site" description="Nucleophile" evidence="15">
    <location>
        <position position="264"/>
    </location>
</feature>
<evidence type="ECO:0000256" key="4">
    <source>
        <dbReference type="ARBA" id="ARBA00012268"/>
    </source>
</evidence>
<dbReference type="Gene3D" id="2.60.40.1180">
    <property type="entry name" value="Golgi alpha-mannosidase II"/>
    <property type="match status" value="1"/>
</dbReference>
<evidence type="ECO:0000256" key="13">
    <source>
        <dbReference type="NCBIfam" id="TIGR02402"/>
    </source>
</evidence>
<evidence type="ECO:0000256" key="3">
    <source>
        <dbReference type="ARBA" id="ARBA00008061"/>
    </source>
</evidence>
<dbReference type="CDD" id="cd11325">
    <property type="entry name" value="AmyAc_GTHase"/>
    <property type="match status" value="1"/>
</dbReference>
<dbReference type="InterPro" id="IPR017853">
    <property type="entry name" value="GH"/>
</dbReference>
<evidence type="ECO:0000256" key="9">
    <source>
        <dbReference type="ARBA" id="ARBA00023295"/>
    </source>
</evidence>
<evidence type="ECO:0000313" key="18">
    <source>
        <dbReference type="EMBL" id="OAP40209.1"/>
    </source>
</evidence>
<dbReference type="OrthoDB" id="9800174at2"/>
<dbReference type="InterPro" id="IPR013783">
    <property type="entry name" value="Ig-like_fold"/>
</dbReference>
<evidence type="ECO:0000256" key="1">
    <source>
        <dbReference type="ARBA" id="ARBA00004496"/>
    </source>
</evidence>
<dbReference type="Gene3D" id="1.10.10.760">
    <property type="entry name" value="E-set domains of sugar-utilizing enzymes"/>
    <property type="match status" value="1"/>
</dbReference>
<gene>
    <name evidence="18" type="ORF">ATB98_20005</name>
</gene>
<comment type="subcellular location">
    <subcellularLocation>
        <location evidence="1 15">Cytoplasm</location>
    </subcellularLocation>
</comment>
<keyword evidence="8" id="KW-0119">Carbohydrate metabolism</keyword>
<evidence type="ECO:0000256" key="6">
    <source>
        <dbReference type="ARBA" id="ARBA00022490"/>
    </source>
</evidence>
<name>A0A178XY19_SINSA</name>
<dbReference type="Proteomes" id="UP000078507">
    <property type="component" value="Unassembled WGS sequence"/>
</dbReference>
<comment type="similarity">
    <text evidence="3 14">Belongs to the glycosyl hydrolase 13 family.</text>
</comment>
<evidence type="ECO:0000256" key="12">
    <source>
        <dbReference type="ARBA" id="ARBA00034013"/>
    </source>
</evidence>
<feature type="site" description="Transition state stabilizer" evidence="16">
    <location>
        <position position="393"/>
    </location>
</feature>
<dbReference type="STRING" id="36856.ATB98_20005"/>
<evidence type="ECO:0000256" key="11">
    <source>
        <dbReference type="ARBA" id="ARBA00033284"/>
    </source>
</evidence>
<proteinExistence type="inferred from homology"/>
<dbReference type="SMART" id="SM00642">
    <property type="entry name" value="Aamy"/>
    <property type="match status" value="1"/>
</dbReference>
<dbReference type="EC" id="3.2.1.141" evidence="4 13"/>
<dbReference type="SUPFAM" id="SSF81296">
    <property type="entry name" value="E set domains"/>
    <property type="match status" value="1"/>
</dbReference>
<evidence type="ECO:0000256" key="8">
    <source>
        <dbReference type="ARBA" id="ARBA00023277"/>
    </source>
</evidence>
<evidence type="ECO:0000256" key="16">
    <source>
        <dbReference type="PIRSR" id="PIRSR006337-3"/>
    </source>
</evidence>
<evidence type="ECO:0000256" key="2">
    <source>
        <dbReference type="ARBA" id="ARBA00005199"/>
    </source>
</evidence>
<evidence type="ECO:0000259" key="17">
    <source>
        <dbReference type="SMART" id="SM00642"/>
    </source>
</evidence>
<evidence type="ECO:0000256" key="5">
    <source>
        <dbReference type="ARBA" id="ARBA00015938"/>
    </source>
</evidence>
<feature type="active site" description="Proton donor" evidence="15">
    <location>
        <position position="299"/>
    </location>
</feature>
<evidence type="ECO:0000256" key="7">
    <source>
        <dbReference type="ARBA" id="ARBA00022801"/>
    </source>
</evidence>
<dbReference type="EMBL" id="LNQB01000087">
    <property type="protein sequence ID" value="OAP40209.1"/>
    <property type="molecule type" value="Genomic_DNA"/>
</dbReference>
<dbReference type="Pfam" id="PF00128">
    <property type="entry name" value="Alpha-amylase"/>
    <property type="match status" value="1"/>
</dbReference>
<keyword evidence="6" id="KW-0963">Cytoplasm</keyword>
<feature type="domain" description="Glycosyl hydrolase family 13 catalytic" evidence="17">
    <location>
        <begin position="120"/>
        <end position="456"/>
    </location>
</feature>
<evidence type="ECO:0000256" key="15">
    <source>
        <dbReference type="PIRSR" id="PIRSR006337-1"/>
    </source>
</evidence>
<comment type="caution">
    <text evidence="18">The sequence shown here is derived from an EMBL/GenBank/DDBJ whole genome shotgun (WGS) entry which is preliminary data.</text>
</comment>
<dbReference type="InterPro" id="IPR014756">
    <property type="entry name" value="Ig_E-set"/>
</dbReference>
<keyword evidence="7 14" id="KW-0378">Hydrolase</keyword>
<dbReference type="AlphaFoldDB" id="A0A178XY19"/>
<accession>A0A178XY19</accession>
<organism evidence="18 19">
    <name type="scientific">Sinorhizobium saheli</name>
    <dbReference type="NCBI Taxonomy" id="36856"/>
    <lineage>
        <taxon>Bacteria</taxon>
        <taxon>Pseudomonadati</taxon>
        <taxon>Pseudomonadota</taxon>
        <taxon>Alphaproteobacteria</taxon>
        <taxon>Hyphomicrobiales</taxon>
        <taxon>Rhizobiaceae</taxon>
        <taxon>Sinorhizobium/Ensifer group</taxon>
        <taxon>Sinorhizobium</taxon>
    </lineage>
</organism>
<dbReference type="NCBIfam" id="TIGR02402">
    <property type="entry name" value="trehalose_TreZ"/>
    <property type="match status" value="1"/>
</dbReference>
<dbReference type="InterPro" id="IPR006047">
    <property type="entry name" value="GH13_cat_dom"/>
</dbReference>
<dbReference type="PANTHER" id="PTHR43651">
    <property type="entry name" value="1,4-ALPHA-GLUCAN-BRANCHING ENZYME"/>
    <property type="match status" value="1"/>
</dbReference>
<reference evidence="18 19" key="1">
    <citation type="submission" date="2015-11" db="EMBL/GenBank/DDBJ databases">
        <title>Ensifer anhuiense sp. nov., an effective nitrogen fixation bacterium with Glycine soja.</title>
        <authorList>
            <person name="Yan H."/>
            <person name="Chen W."/>
        </authorList>
    </citation>
    <scope>NUCLEOTIDE SEQUENCE [LARGE SCALE GENOMIC DNA]</scope>
    <source>
        <strain evidence="18 19">LMG 7837</strain>
    </source>
</reference>
<evidence type="ECO:0000313" key="19">
    <source>
        <dbReference type="Proteomes" id="UP000078507"/>
    </source>
</evidence>
<dbReference type="Gene3D" id="3.20.20.80">
    <property type="entry name" value="Glycosidases"/>
    <property type="match status" value="1"/>
</dbReference>
<dbReference type="UniPathway" id="UPA00299"/>
<comment type="pathway">
    <text evidence="2 14">Glycan biosynthesis; trehalose biosynthesis.</text>
</comment>
<dbReference type="GO" id="GO:0033942">
    <property type="term" value="F:4-alpha-D-(1-&gt;4)-alpha-D-glucanotrehalose trehalohydrolase activity"/>
    <property type="evidence" value="ECO:0007669"/>
    <property type="project" value="UniProtKB-EC"/>
</dbReference>
<dbReference type="PIRSF" id="PIRSF006337">
    <property type="entry name" value="Trehalose_TreZ"/>
    <property type="match status" value="1"/>
</dbReference>
<dbReference type="InterPro" id="IPR012768">
    <property type="entry name" value="Trehalose_TreZ"/>
</dbReference>
<dbReference type="SUPFAM" id="SSF51445">
    <property type="entry name" value="(Trans)glycosidases"/>
    <property type="match status" value="1"/>
</dbReference>
<evidence type="ECO:0000256" key="10">
    <source>
        <dbReference type="ARBA" id="ARBA00032057"/>
    </source>
</evidence>
<dbReference type="Gene3D" id="2.60.40.10">
    <property type="entry name" value="Immunoglobulins"/>
    <property type="match status" value="1"/>
</dbReference>
<dbReference type="InterPro" id="IPR044901">
    <property type="entry name" value="Trehalose_TreZ_E-set_sf"/>
</dbReference>
<dbReference type="PANTHER" id="PTHR43651:SF11">
    <property type="entry name" value="MALTO-OLIGOSYLTREHALOSE TREHALOHYDROLASE"/>
    <property type="match status" value="1"/>
</dbReference>
<dbReference type="GO" id="GO:0005737">
    <property type="term" value="C:cytoplasm"/>
    <property type="evidence" value="ECO:0007669"/>
    <property type="project" value="UniProtKB-SubCell"/>
</dbReference>
<keyword evidence="19" id="KW-1185">Reference proteome</keyword>
<dbReference type="InterPro" id="IPR013780">
    <property type="entry name" value="Glyco_hydro_b"/>
</dbReference>
<dbReference type="CDD" id="cd02853">
    <property type="entry name" value="E_set_MTHase_like_N"/>
    <property type="match status" value="1"/>
</dbReference>
<keyword evidence="9 14" id="KW-0326">Glycosidase</keyword>
<evidence type="ECO:0000256" key="14">
    <source>
        <dbReference type="PIRNR" id="PIRNR006337"/>
    </source>
</evidence>
<protein>
    <recommendedName>
        <fullName evidence="5 13">Malto-oligosyltrehalose trehalohydrolase</fullName>
        <shortName evidence="14">MTHase</shortName>
        <ecNumber evidence="4 13">3.2.1.141</ecNumber>
    </recommendedName>
    <alternativeName>
        <fullName evidence="11 14">4-alpha-D-((1-&gt;4)-alpha-D-glucano)trehalose trehalohydrolase</fullName>
    </alternativeName>
    <alternativeName>
        <fullName evidence="10 14">Maltooligosyl trehalose trehalohydrolase</fullName>
    </alternativeName>
</protein>
<dbReference type="GO" id="GO:0005992">
    <property type="term" value="P:trehalose biosynthetic process"/>
    <property type="evidence" value="ECO:0007669"/>
    <property type="project" value="UniProtKB-UniRule"/>
</dbReference>
<sequence length="601" mass="66980">MRGRTMPVRFKRSWGADFTAPDKARFRLWAPDERDVRLVLDGAEHAMQPGDDGWFEITAKARAGDRYWFRLSDGTAVTDPASSAQESGASGASVLVDHSAYDWKTDSWRGRPWEETIISEIHVGGFTPEGTFRAAIAHLPHLARAGITAIELMPVAQFPGGRGWGYDGVLHYAPHNAYGTPDDLKALVDAAHSLGLMVLLDVVYNHFGPEHNHLARYATRFFNKDRPTPWGASIAFEEQAVRRYFIENALYWLGEFRFDGLRFDATDQIRDTSERHFLVALAEELRQTFADREIHLVVEDADRRRSLLARGPDGARVLFDAAWNDDFHNALHVIATGETKGHYLPFAEDAWGNLLEAMTTGFALPSKEDNFAPSPADAPVAPQARVHFLQNHDHIGNRAFGERLTSLVKEERLRVLTAMLMLMPQIPLLFMGEEYGETQPFHFFCDYQGEIADAIRLGRRDEAENFGGIPQGRTADDLPDPLAPETFENSKLRWSRAESPAGRRRLALIGELAGIRQRHIVPLLVRTAVPDFRTIAGATGVVAIDWQFGAASLELRINLSEHRKAIPAFRGTPIFTSGEHGRTTDPPRELAGPGIIAAIAS</sequence>
<comment type="catalytic activity">
    <reaction evidence="12 14">
        <text>hydrolysis of (1-&gt;4)-alpha-D-glucosidic linkage in 4-alpha-D-[(1-&gt;4)-alpha-D-glucanosyl]n trehalose to yield trehalose and (1-&gt;4)-alpha-D-glucan.</text>
        <dbReference type="EC" id="3.2.1.141"/>
    </reaction>
</comment>